<feature type="domain" description="Fucosyltransferase C-terminal" evidence="13">
    <location>
        <begin position="86"/>
        <end position="255"/>
    </location>
</feature>
<comment type="subcellular location">
    <subcellularLocation>
        <location evidence="1 12">Golgi apparatus</location>
        <location evidence="1 12">Golgi stack membrane</location>
        <topology evidence="1 12">Single-pass type II membrane protein</topology>
    </subcellularLocation>
</comment>
<evidence type="ECO:0000256" key="10">
    <source>
        <dbReference type="ARBA" id="ARBA00023136"/>
    </source>
</evidence>
<accession>A0A5S6QHG8</accession>
<dbReference type="InterPro" id="IPR055270">
    <property type="entry name" value="Glyco_tran_10_C"/>
</dbReference>
<evidence type="ECO:0000256" key="6">
    <source>
        <dbReference type="ARBA" id="ARBA00022692"/>
    </source>
</evidence>
<dbReference type="Proteomes" id="UP000046395">
    <property type="component" value="Unassembled WGS sequence"/>
</dbReference>
<dbReference type="STRING" id="70415.A0A5S6QHG8"/>
<comment type="pathway">
    <text evidence="2">Protein modification; protein glycosylation.</text>
</comment>
<organism evidence="15 16">
    <name type="scientific">Trichuris muris</name>
    <name type="common">Mouse whipworm</name>
    <dbReference type="NCBI Taxonomy" id="70415"/>
    <lineage>
        <taxon>Eukaryota</taxon>
        <taxon>Metazoa</taxon>
        <taxon>Ecdysozoa</taxon>
        <taxon>Nematoda</taxon>
        <taxon>Enoplea</taxon>
        <taxon>Dorylaimia</taxon>
        <taxon>Trichinellida</taxon>
        <taxon>Trichuridae</taxon>
        <taxon>Trichuris</taxon>
    </lineage>
</organism>
<sequence length="312" mass="36425">MFYDPNVDLIDLPPYRRRPNQHFVLFLMETPPQAPKIAFTYLSRHFYTLTMSYRKGSDIFSPFGYIQLRDKPLNTHYSAWKSIALSKLKAAVWMVTSCNTTSRRENYVTLLKQYMEVDAYGKCGDLKCKKEEIAYMKEEPCKQMLKKNYKFYLDFENSVCKDFVTEVFNRLDSHLVPVVVKRSFVEPFLPKGSFIAADDFKGSKELADYLNYLNRNWTAYTEYYKWKDFYEVVQFPKGIHMGTCQLCTKLVTDGFSATIRPSKSAVDVKSWFTDQGECVKDFGDFLTKRKNGIHRIMQEGATGSHGTLRQMN</sequence>
<dbReference type="InterPro" id="IPR001503">
    <property type="entry name" value="Glyco_trans_10"/>
</dbReference>
<dbReference type="InterPro" id="IPR038577">
    <property type="entry name" value="GT10-like_C_sf"/>
</dbReference>
<evidence type="ECO:0000313" key="16">
    <source>
        <dbReference type="WBParaSite" id="TMUE_2000006633.1"/>
    </source>
</evidence>
<evidence type="ECO:0000313" key="15">
    <source>
        <dbReference type="Proteomes" id="UP000046395"/>
    </source>
</evidence>
<dbReference type="Gene3D" id="3.40.50.11660">
    <property type="entry name" value="Glycosyl transferase family 10, C-terminal domain"/>
    <property type="match status" value="1"/>
</dbReference>
<dbReference type="FunFam" id="3.40.50.11660:FF:000002">
    <property type="entry name" value="Alpha-(1,3)-fucosyltransferase"/>
    <property type="match status" value="1"/>
</dbReference>
<dbReference type="Pfam" id="PF17039">
    <property type="entry name" value="Glyco_tran_10_N"/>
    <property type="match status" value="1"/>
</dbReference>
<dbReference type="UniPathway" id="UPA00378"/>
<keyword evidence="8" id="KW-1133">Transmembrane helix</keyword>
<keyword evidence="6 12" id="KW-0812">Transmembrane</keyword>
<dbReference type="EC" id="2.4.1.-" evidence="12"/>
<proteinExistence type="inferred from homology"/>
<keyword evidence="15" id="KW-1185">Reference proteome</keyword>
<evidence type="ECO:0000256" key="11">
    <source>
        <dbReference type="ARBA" id="ARBA00023180"/>
    </source>
</evidence>
<evidence type="ECO:0000256" key="8">
    <source>
        <dbReference type="ARBA" id="ARBA00022989"/>
    </source>
</evidence>
<dbReference type="GO" id="GO:0032580">
    <property type="term" value="C:Golgi cisterna membrane"/>
    <property type="evidence" value="ECO:0007669"/>
    <property type="project" value="UniProtKB-SubCell"/>
</dbReference>
<keyword evidence="5 12" id="KW-0808">Transferase</keyword>
<evidence type="ECO:0000256" key="4">
    <source>
        <dbReference type="ARBA" id="ARBA00022676"/>
    </source>
</evidence>
<evidence type="ECO:0000256" key="3">
    <source>
        <dbReference type="ARBA" id="ARBA00008919"/>
    </source>
</evidence>
<dbReference type="PANTHER" id="PTHR48438:SF1">
    <property type="entry name" value="ALPHA-(1,3)-FUCOSYLTRANSFERASE C-RELATED"/>
    <property type="match status" value="1"/>
</dbReference>
<evidence type="ECO:0000256" key="12">
    <source>
        <dbReference type="RuleBase" id="RU003832"/>
    </source>
</evidence>
<reference evidence="16" key="1">
    <citation type="submission" date="2019-12" db="UniProtKB">
        <authorList>
            <consortium name="WormBaseParasite"/>
        </authorList>
    </citation>
    <scope>IDENTIFICATION</scope>
</reference>
<evidence type="ECO:0000259" key="13">
    <source>
        <dbReference type="Pfam" id="PF00852"/>
    </source>
</evidence>
<evidence type="ECO:0000256" key="9">
    <source>
        <dbReference type="ARBA" id="ARBA00023034"/>
    </source>
</evidence>
<dbReference type="SUPFAM" id="SSF53756">
    <property type="entry name" value="UDP-Glycosyltransferase/glycogen phosphorylase"/>
    <property type="match status" value="1"/>
</dbReference>
<keyword evidence="4 12" id="KW-0328">Glycosyltransferase</keyword>
<evidence type="ECO:0000256" key="7">
    <source>
        <dbReference type="ARBA" id="ARBA00022968"/>
    </source>
</evidence>
<protein>
    <recommendedName>
        <fullName evidence="12">Fucosyltransferase</fullName>
        <ecNumber evidence="12">2.4.1.-</ecNumber>
    </recommendedName>
</protein>
<keyword evidence="11" id="KW-0325">Glycoprotein</keyword>
<dbReference type="GO" id="GO:0008417">
    <property type="term" value="F:fucosyltransferase activity"/>
    <property type="evidence" value="ECO:0007669"/>
    <property type="project" value="InterPro"/>
</dbReference>
<dbReference type="PANTHER" id="PTHR48438">
    <property type="entry name" value="ALPHA-(1,3)-FUCOSYLTRANSFERASE C-RELATED"/>
    <property type="match status" value="1"/>
</dbReference>
<dbReference type="InterPro" id="IPR031481">
    <property type="entry name" value="Glyco_tran_10_N"/>
</dbReference>
<evidence type="ECO:0000259" key="14">
    <source>
        <dbReference type="Pfam" id="PF17039"/>
    </source>
</evidence>
<keyword evidence="10" id="KW-0472">Membrane</keyword>
<dbReference type="AlphaFoldDB" id="A0A5S6QHG8"/>
<name>A0A5S6QHG8_TRIMR</name>
<feature type="domain" description="Fucosyltransferase N-terminal" evidence="14">
    <location>
        <begin position="7"/>
        <end position="64"/>
    </location>
</feature>
<evidence type="ECO:0000256" key="5">
    <source>
        <dbReference type="ARBA" id="ARBA00022679"/>
    </source>
</evidence>
<keyword evidence="7" id="KW-0735">Signal-anchor</keyword>
<dbReference type="Pfam" id="PF00852">
    <property type="entry name" value="Glyco_transf_10"/>
    <property type="match status" value="1"/>
</dbReference>
<keyword evidence="9 12" id="KW-0333">Golgi apparatus</keyword>
<dbReference type="WBParaSite" id="TMUE_2000006633.1">
    <property type="protein sequence ID" value="TMUE_2000006633.1"/>
    <property type="gene ID" value="WBGene00294971"/>
</dbReference>
<comment type="similarity">
    <text evidence="3 12">Belongs to the glycosyltransferase 10 family.</text>
</comment>
<evidence type="ECO:0000256" key="1">
    <source>
        <dbReference type="ARBA" id="ARBA00004447"/>
    </source>
</evidence>
<evidence type="ECO:0000256" key="2">
    <source>
        <dbReference type="ARBA" id="ARBA00004922"/>
    </source>
</evidence>